<feature type="signal peptide" evidence="2">
    <location>
        <begin position="1"/>
        <end position="16"/>
    </location>
</feature>
<dbReference type="PANTHER" id="PTHR30203:SF32">
    <property type="entry name" value="CATION EFFLUX SYSTEM PROTEIN CUSC"/>
    <property type="match status" value="1"/>
</dbReference>
<feature type="chain" id="PRO_5044957248" evidence="2">
    <location>
        <begin position="17"/>
        <end position="502"/>
    </location>
</feature>
<accession>A0ABY4AQ95</accession>
<dbReference type="RefSeq" id="WP_243479668.1">
    <property type="nucleotide sequence ID" value="NZ_CP063982.1"/>
</dbReference>
<dbReference type="PANTHER" id="PTHR30203">
    <property type="entry name" value="OUTER MEMBRANE CATION EFFLUX PROTEIN"/>
    <property type="match status" value="1"/>
</dbReference>
<proteinExistence type="inferred from homology"/>
<comment type="similarity">
    <text evidence="1 2">Belongs to the outer membrane factor (OMF) (TC 1.B.17) family.</text>
</comment>
<evidence type="ECO:0000256" key="2">
    <source>
        <dbReference type="RuleBase" id="RU362097"/>
    </source>
</evidence>
<evidence type="ECO:0000256" key="1">
    <source>
        <dbReference type="ARBA" id="ARBA00007613"/>
    </source>
</evidence>
<keyword evidence="4" id="KW-1185">Reference proteome</keyword>
<keyword evidence="2" id="KW-0472">Membrane</keyword>
<keyword evidence="2" id="KW-0449">Lipoprotein</keyword>
<dbReference type="Pfam" id="PF02321">
    <property type="entry name" value="OEP"/>
    <property type="match status" value="2"/>
</dbReference>
<reference evidence="3 4" key="1">
    <citation type="submission" date="2020-11" db="EMBL/GenBank/DDBJ databases">
        <title>Algicoccus daihaiensis sp.nov., isolated from Daihai Lake in Inner Mongolia.</title>
        <authorList>
            <person name="Kai J."/>
        </authorList>
    </citation>
    <scope>NUCLEOTIDE SEQUENCE [LARGE SCALE GENOMIC DNA]</scope>
    <source>
        <strain evidence="4">f23</strain>
    </source>
</reference>
<comment type="subcellular location">
    <subcellularLocation>
        <location evidence="2">Cell membrane</location>
        <topology evidence="2">Lipid-anchor</topology>
    </subcellularLocation>
</comment>
<organism evidence="3 4">
    <name type="scientific">Orrella daihaiensis</name>
    <dbReference type="NCBI Taxonomy" id="2782176"/>
    <lineage>
        <taxon>Bacteria</taxon>
        <taxon>Pseudomonadati</taxon>
        <taxon>Pseudomonadota</taxon>
        <taxon>Betaproteobacteria</taxon>
        <taxon>Burkholderiales</taxon>
        <taxon>Alcaligenaceae</taxon>
        <taxon>Orrella</taxon>
    </lineage>
</organism>
<dbReference type="SUPFAM" id="SSF56954">
    <property type="entry name" value="Outer membrane efflux proteins (OEP)"/>
    <property type="match status" value="1"/>
</dbReference>
<dbReference type="InterPro" id="IPR003423">
    <property type="entry name" value="OMP_efflux"/>
</dbReference>
<dbReference type="NCBIfam" id="TIGR01845">
    <property type="entry name" value="outer_NodT"/>
    <property type="match status" value="1"/>
</dbReference>
<dbReference type="EMBL" id="CP063982">
    <property type="protein sequence ID" value="UOD51202.1"/>
    <property type="molecule type" value="Genomic_DNA"/>
</dbReference>
<protein>
    <submittedName>
        <fullName evidence="3">Efflux transporter outer membrane subunit</fullName>
    </submittedName>
</protein>
<evidence type="ECO:0000313" key="4">
    <source>
        <dbReference type="Proteomes" id="UP000831607"/>
    </source>
</evidence>
<keyword evidence="2" id="KW-0812">Transmembrane</keyword>
<evidence type="ECO:0000313" key="3">
    <source>
        <dbReference type="EMBL" id="UOD51202.1"/>
    </source>
</evidence>
<gene>
    <name evidence="3" type="ORF">DHf2319_04730</name>
</gene>
<dbReference type="Gene3D" id="2.20.200.10">
    <property type="entry name" value="Outer membrane efflux proteins (OEP)"/>
    <property type="match status" value="1"/>
</dbReference>
<keyword evidence="2" id="KW-0732">Signal</keyword>
<dbReference type="InterPro" id="IPR010131">
    <property type="entry name" value="MdtP/NodT-like"/>
</dbReference>
<dbReference type="PROSITE" id="PS51257">
    <property type="entry name" value="PROKAR_LIPOPROTEIN"/>
    <property type="match status" value="1"/>
</dbReference>
<keyword evidence="2" id="KW-1134">Transmembrane beta strand</keyword>
<name>A0ABY4AQ95_9BURK</name>
<dbReference type="Proteomes" id="UP000831607">
    <property type="component" value="Chromosome"/>
</dbReference>
<sequence>MKPLVPIVLVSAIAVAGCNLAPKYQQPEMPVPSSFPEQPQLSFDAATGSVSRQTVAPEVIAPGSESAADMPWQTFFPDQTLQSLISIALANNRDLQIAVARMDEAQAIWGIQRGEMFPTLGAGFTGARQRSPAFGVGPNVITSQYAAGVAVTTFELDLFGRLRNLSEAAFQQYLATAEGARAVQITLVSDTAVQYFRLRLAQALVALTQQTLKARQTSYQLVKARFTNGVASEMDTVQAKVLVDAAAADLARYIRDEQTARNALSVLIGKPVPDMGPSPVDFDDAELLANIPAGLPSELLVQRPDIRAAENQLLAANANIGAARAAFLPNISLTGSVGTASTQLGNLFKSGSGAWAFTPSISVPIFTGGSLQASLAQSEAAQRAAIASYERQIQQAFREVADALSGEATLNAQLQARAAETAAAQKFLDLSNARFFNGISSFLEVQVAEIQLFNARVQQVLTGFETVSNRINLYKALGGGFEASAVQSKNSQPSTLIDTNPS</sequence>
<dbReference type="Gene3D" id="1.20.1600.10">
    <property type="entry name" value="Outer membrane efflux proteins (OEP)"/>
    <property type="match status" value="1"/>
</dbReference>
<keyword evidence="2" id="KW-0564">Palmitate</keyword>